<feature type="chain" id="PRO_5013037753" evidence="1">
    <location>
        <begin position="23"/>
        <end position="145"/>
    </location>
</feature>
<dbReference type="Pfam" id="PF16985">
    <property type="entry name" value="DUF5086"/>
    <property type="match status" value="1"/>
</dbReference>
<reference evidence="2 3" key="1">
    <citation type="submission" date="2017-09" db="EMBL/GenBank/DDBJ databases">
        <title>Comparative genomics of rhizobia isolated from Phaseolus vulgaris in China.</title>
        <authorList>
            <person name="Tong W."/>
        </authorList>
    </citation>
    <scope>NUCLEOTIDE SEQUENCE [LARGE SCALE GENOMIC DNA]</scope>
    <source>
        <strain evidence="2 3">C5</strain>
    </source>
</reference>
<sequence>MRIGTILLAVATILAAPVLVHAEAVKPPVVSTVILSASPRIVRWATVYKLPDPADHDPYYHVEVIEKERHTPPWQFKRLAAHMVVTADALDRSRQRQKVRTYFYKDIEFRGSYRAWRAQPLRQREAGVCRTTILECIGAAGTIAP</sequence>
<dbReference type="InterPro" id="IPR044935">
    <property type="entry name" value="DUF5086_sf"/>
</dbReference>
<feature type="signal peptide" evidence="1">
    <location>
        <begin position="1"/>
        <end position="22"/>
    </location>
</feature>
<dbReference type="Gene3D" id="3.90.70.190">
    <property type="entry name" value="Domain of unknown function (DUF5086)"/>
    <property type="match status" value="1"/>
</dbReference>
<evidence type="ECO:0000256" key="1">
    <source>
        <dbReference type="SAM" id="SignalP"/>
    </source>
</evidence>
<dbReference type="EMBL" id="NWSV01000013">
    <property type="protein sequence ID" value="PDT02584.1"/>
    <property type="molecule type" value="Genomic_DNA"/>
</dbReference>
<keyword evidence="1" id="KW-0732">Signal</keyword>
<proteinExistence type="predicted"/>
<dbReference type="Proteomes" id="UP000220768">
    <property type="component" value="Unassembled WGS sequence"/>
</dbReference>
<protein>
    <submittedName>
        <fullName evidence="2">DUF5086 domain-containing protein</fullName>
    </submittedName>
</protein>
<accession>A0A2A6J9R2</accession>
<evidence type="ECO:0000313" key="3">
    <source>
        <dbReference type="Proteomes" id="UP000220768"/>
    </source>
</evidence>
<organism evidence="2 3">
    <name type="scientific">Rhizobium chutanense</name>
    <dbReference type="NCBI Taxonomy" id="2035448"/>
    <lineage>
        <taxon>Bacteria</taxon>
        <taxon>Pseudomonadati</taxon>
        <taxon>Pseudomonadota</taxon>
        <taxon>Alphaproteobacteria</taxon>
        <taxon>Hyphomicrobiales</taxon>
        <taxon>Rhizobiaceae</taxon>
        <taxon>Rhizobium/Agrobacterium group</taxon>
        <taxon>Rhizobium</taxon>
    </lineage>
</organism>
<keyword evidence="3" id="KW-1185">Reference proteome</keyword>
<evidence type="ECO:0000313" key="2">
    <source>
        <dbReference type="EMBL" id="PDT02584.1"/>
    </source>
</evidence>
<name>A0A2A6J9R2_9HYPH</name>
<comment type="caution">
    <text evidence="2">The sequence shown here is derived from an EMBL/GenBank/DDBJ whole genome shotgun (WGS) entry which is preliminary data.</text>
</comment>
<gene>
    <name evidence="2" type="ORF">CO666_19775</name>
</gene>
<dbReference type="AlphaFoldDB" id="A0A2A6J9R2"/>
<dbReference type="InterPro" id="IPR031561">
    <property type="entry name" value="DUF5086"/>
</dbReference>